<reference evidence="2" key="1">
    <citation type="submission" date="2018-01" db="EMBL/GenBank/DDBJ databases">
        <authorList>
            <person name="Regsiter A."/>
            <person name="William W."/>
        </authorList>
    </citation>
    <scope>NUCLEOTIDE SEQUENCE</scope>
    <source>
        <strain evidence="2">TRIP AH-1</strain>
    </source>
</reference>
<gene>
    <name evidence="2" type="ORF">PITCH_A1980002</name>
</gene>
<evidence type="ECO:0000256" key="1">
    <source>
        <dbReference type="SAM" id="Phobius"/>
    </source>
</evidence>
<dbReference type="Pfam" id="PF11351">
    <property type="entry name" value="GTA_holin_3TM"/>
    <property type="match status" value="1"/>
</dbReference>
<evidence type="ECO:0000313" key="2">
    <source>
        <dbReference type="EMBL" id="SPD73799.1"/>
    </source>
</evidence>
<name>A0A445MWM2_9BACT</name>
<feature type="transmembrane region" description="Helical" evidence="1">
    <location>
        <begin position="76"/>
        <end position="97"/>
    </location>
</feature>
<dbReference type="AlphaFoldDB" id="A0A445MWM2"/>
<keyword evidence="1" id="KW-0472">Membrane</keyword>
<protein>
    <recommendedName>
        <fullName evidence="3">Holin of 3TMs, for gene-transfer release</fullName>
    </recommendedName>
</protein>
<dbReference type="EMBL" id="OJIN01000110">
    <property type="protein sequence ID" value="SPD73799.1"/>
    <property type="molecule type" value="Genomic_DNA"/>
</dbReference>
<sequence>MGLDLTGLGSIADFAGELVKRFFPAAMTDAEKAQAQIAMQAVLQQRESAIIDTQKNIIVAEMQQSDNFTKRARPTIVYAGLSFIFFVHVFLPLLAFITKNPMPSLTLPNEFWVTWGGVCSIWVIGRSAEKYGITNKITGMITGNS</sequence>
<organism evidence="2">
    <name type="scientific">uncultured Desulfobacterium sp</name>
    <dbReference type="NCBI Taxonomy" id="201089"/>
    <lineage>
        <taxon>Bacteria</taxon>
        <taxon>Pseudomonadati</taxon>
        <taxon>Thermodesulfobacteriota</taxon>
        <taxon>Desulfobacteria</taxon>
        <taxon>Desulfobacterales</taxon>
        <taxon>Desulfobacteriaceae</taxon>
        <taxon>Desulfobacterium</taxon>
        <taxon>environmental samples</taxon>
    </lineage>
</organism>
<accession>A0A445MWM2</accession>
<evidence type="ECO:0008006" key="3">
    <source>
        <dbReference type="Google" id="ProtNLM"/>
    </source>
</evidence>
<keyword evidence="1" id="KW-0812">Transmembrane</keyword>
<dbReference type="InterPro" id="IPR021497">
    <property type="entry name" value="GTA_holin_3TM"/>
</dbReference>
<proteinExistence type="predicted"/>
<keyword evidence="1" id="KW-1133">Transmembrane helix</keyword>